<reference evidence="2" key="1">
    <citation type="submission" date="2016-10" db="EMBL/GenBank/DDBJ databases">
        <authorList>
            <person name="Varghese N."/>
            <person name="Submissions S."/>
        </authorList>
    </citation>
    <scope>NUCLEOTIDE SEQUENCE [LARGE SCALE GENOMIC DNA]</scope>
    <source>
        <strain evidence="2">DSM 18733</strain>
    </source>
</reference>
<dbReference type="STRING" id="407022.SAMN05661044_04880"/>
<gene>
    <name evidence="1" type="ORF">SAMN05661044_04880</name>
</gene>
<protein>
    <submittedName>
        <fullName evidence="1">Uncharacterized protein</fullName>
    </submittedName>
</protein>
<dbReference type="Proteomes" id="UP000199421">
    <property type="component" value="Unassembled WGS sequence"/>
</dbReference>
<accession>A0A1H7XI04</accession>
<proteinExistence type="predicted"/>
<organism evidence="1 2">
    <name type="scientific">Olivibacter domesticus</name>
    <name type="common">Pseudosphingobacterium domesticum</name>
    <dbReference type="NCBI Taxonomy" id="407022"/>
    <lineage>
        <taxon>Bacteria</taxon>
        <taxon>Pseudomonadati</taxon>
        <taxon>Bacteroidota</taxon>
        <taxon>Sphingobacteriia</taxon>
        <taxon>Sphingobacteriales</taxon>
        <taxon>Sphingobacteriaceae</taxon>
        <taxon>Olivibacter</taxon>
    </lineage>
</organism>
<evidence type="ECO:0000313" key="1">
    <source>
        <dbReference type="EMBL" id="SEM32659.1"/>
    </source>
</evidence>
<dbReference type="AlphaFoldDB" id="A0A1H7XI04"/>
<dbReference type="EMBL" id="FOAF01000010">
    <property type="protein sequence ID" value="SEM32659.1"/>
    <property type="molecule type" value="Genomic_DNA"/>
</dbReference>
<evidence type="ECO:0000313" key="2">
    <source>
        <dbReference type="Proteomes" id="UP000199421"/>
    </source>
</evidence>
<name>A0A1H7XI04_OLID1</name>
<keyword evidence="2" id="KW-1185">Reference proteome</keyword>
<sequence>MERQNTSVKRVPNEYNIYLVKVLFCQKYAGTYYLKDNQITSLKEFLT</sequence>